<feature type="coiled-coil region" evidence="1">
    <location>
        <begin position="31"/>
        <end position="65"/>
    </location>
</feature>
<dbReference type="Proteomes" id="UP000007350">
    <property type="component" value="Unassembled WGS sequence"/>
</dbReference>
<protein>
    <submittedName>
        <fullName evidence="3">Uncharacterized protein</fullName>
    </submittedName>
</protein>
<keyword evidence="4" id="KW-1185">Reference proteome</keyword>
<sequence length="513" mass="57806">MWRMEEEKVDAVRSRDEALERMAWMMTREEYEATVDALDAAKTTIEDLEAQLRYAQETNNQQLAEVDRWRQVSFDHERQREEDAAIVATQLAEKDRLIAQLVQHNQQIESRNSEQLASMRRMEANATEQREKIASQDEHAQALREQLRRAELALLEQQCTQDLLFAIFPGDRALEENRNLIQAMRAEKERLAETVASLQLDLEKVHRDLASAQLQIHAAEQARQEAELQLHEVSLIRANVVPAAMLSSPLTAEGMPTTTTTASAMGTVELELLQRTNASLLAEKRDWTEREALLREQLAALGRDPVSENARRYGLKATRSFEEQLAEMDERCLGLQTRVAEAEKLRDAVDQLTKDVESLTTQLDAARNALAMQQESNETLQEEMKTMAAAIQQREESHDAVKLTLAEKEELISSISGAISTLEKEVEKMDERLRASDEERMQLYQDNVKLIENVTALMEDVKKKEAERKAAQAALAQGLASASSSSYRWRGRSAGSGTPGPKSITGSLGKAPN</sequence>
<dbReference type="AlphaFoldDB" id="K2NNB7"/>
<dbReference type="OrthoDB" id="273768at2759"/>
<evidence type="ECO:0000256" key="1">
    <source>
        <dbReference type="SAM" id="Coils"/>
    </source>
</evidence>
<reference evidence="3 4" key="1">
    <citation type="journal article" date="2012" name="BMC Genomics">
        <title>Comparative genomic analysis of human infective Trypanosoma cruzi lineages with the bat-restricted subspecies T. cruzi marinkellei.</title>
        <authorList>
            <person name="Franzen O."/>
            <person name="Talavera-Lopez C."/>
            <person name="Ochaya S."/>
            <person name="Butler C.E."/>
            <person name="Messenger L.A."/>
            <person name="Lewis M.D."/>
            <person name="Llewellyn M.S."/>
            <person name="Marinkelle C.J."/>
            <person name="Tyler K.M."/>
            <person name="Miles M.A."/>
            <person name="Andersson B."/>
        </authorList>
    </citation>
    <scope>NUCLEOTIDE SEQUENCE [LARGE SCALE GENOMIC DNA]</scope>
    <source>
        <strain evidence="3 4">B7</strain>
    </source>
</reference>
<feature type="coiled-coil region" evidence="1">
    <location>
        <begin position="105"/>
        <end position="229"/>
    </location>
</feature>
<evidence type="ECO:0000313" key="4">
    <source>
        <dbReference type="Proteomes" id="UP000007350"/>
    </source>
</evidence>
<name>K2NNB7_TRYCR</name>
<keyword evidence="1" id="KW-0175">Coiled coil</keyword>
<gene>
    <name evidence="3" type="ORF">MOQ_005838</name>
</gene>
<organism evidence="3 4">
    <name type="scientific">Trypanosoma cruzi marinkellei</name>
    <dbReference type="NCBI Taxonomy" id="85056"/>
    <lineage>
        <taxon>Eukaryota</taxon>
        <taxon>Discoba</taxon>
        <taxon>Euglenozoa</taxon>
        <taxon>Kinetoplastea</taxon>
        <taxon>Metakinetoplastina</taxon>
        <taxon>Trypanosomatida</taxon>
        <taxon>Trypanosomatidae</taxon>
        <taxon>Trypanosoma</taxon>
        <taxon>Schizotrypanum</taxon>
    </lineage>
</organism>
<dbReference type="EMBL" id="AHKC01012186">
    <property type="protein sequence ID" value="EKF30352.1"/>
    <property type="molecule type" value="Genomic_DNA"/>
</dbReference>
<accession>K2NNB7</accession>
<comment type="caution">
    <text evidence="3">The sequence shown here is derived from an EMBL/GenBank/DDBJ whole genome shotgun (WGS) entry which is preliminary data.</text>
</comment>
<feature type="compositionally biased region" description="Low complexity" evidence="2">
    <location>
        <begin position="477"/>
        <end position="496"/>
    </location>
</feature>
<feature type="coiled-coil region" evidence="1">
    <location>
        <begin position="325"/>
        <end position="474"/>
    </location>
</feature>
<proteinExistence type="predicted"/>
<evidence type="ECO:0000256" key="2">
    <source>
        <dbReference type="SAM" id="MobiDB-lite"/>
    </source>
</evidence>
<feature type="region of interest" description="Disordered" evidence="2">
    <location>
        <begin position="477"/>
        <end position="513"/>
    </location>
</feature>
<evidence type="ECO:0000313" key="3">
    <source>
        <dbReference type="EMBL" id="EKF30352.1"/>
    </source>
</evidence>